<feature type="compositionally biased region" description="Acidic residues" evidence="1">
    <location>
        <begin position="25"/>
        <end position="46"/>
    </location>
</feature>
<gene>
    <name evidence="2" type="ORF">G4B88_004993</name>
</gene>
<feature type="region of interest" description="Disordered" evidence="1">
    <location>
        <begin position="25"/>
        <end position="52"/>
    </location>
</feature>
<organism evidence="2 3">
    <name type="scientific">Cannabis sativa</name>
    <name type="common">Hemp</name>
    <name type="synonym">Marijuana</name>
    <dbReference type="NCBI Taxonomy" id="3483"/>
    <lineage>
        <taxon>Eukaryota</taxon>
        <taxon>Viridiplantae</taxon>
        <taxon>Streptophyta</taxon>
        <taxon>Embryophyta</taxon>
        <taxon>Tracheophyta</taxon>
        <taxon>Spermatophyta</taxon>
        <taxon>Magnoliopsida</taxon>
        <taxon>eudicotyledons</taxon>
        <taxon>Gunneridae</taxon>
        <taxon>Pentapetalae</taxon>
        <taxon>rosids</taxon>
        <taxon>fabids</taxon>
        <taxon>Rosales</taxon>
        <taxon>Cannabaceae</taxon>
        <taxon>Cannabis</taxon>
    </lineage>
</organism>
<dbReference type="Proteomes" id="UP000583929">
    <property type="component" value="Unassembled WGS sequence"/>
</dbReference>
<sequence length="227" mass="26271">MGRSSSDRVLKTNLMDVILEITELEVEEKAEEEHDEEEQVEEEGAEEGQSATRKDFSGWLNLANRSAQDVELGKISIPPLFSKVKITSRDIEDELNYWKPSIVGYVAEANLPLNILEGFAKRIWKEDVVKVDDFTKHRDRLIYPRILIEASLTQAFPREISLIDEFDHDVYLEVKYEWLPIICKSCVGMGHETRFVGTKPMRNNSGSLRKKLITKKKNRKLMRKAFN</sequence>
<name>A0A7J6FAM7_CANSA</name>
<dbReference type="AlphaFoldDB" id="A0A7J6FAM7"/>
<accession>A0A7J6FAM7</accession>
<dbReference type="EMBL" id="JAATIQ010000244">
    <property type="protein sequence ID" value="KAF4367761.1"/>
    <property type="molecule type" value="Genomic_DNA"/>
</dbReference>
<dbReference type="PANTHER" id="PTHR31286">
    <property type="entry name" value="GLYCINE-RICH CELL WALL STRUCTURAL PROTEIN 1.8-LIKE"/>
    <property type="match status" value="1"/>
</dbReference>
<comment type="caution">
    <text evidence="2">The sequence shown here is derived from an EMBL/GenBank/DDBJ whole genome shotgun (WGS) entry which is preliminary data.</text>
</comment>
<reference evidence="2 3" key="1">
    <citation type="journal article" date="2020" name="bioRxiv">
        <title>Sequence and annotation of 42 cannabis genomes reveals extensive copy number variation in cannabinoid synthesis and pathogen resistance genes.</title>
        <authorList>
            <person name="Mckernan K.J."/>
            <person name="Helbert Y."/>
            <person name="Kane L.T."/>
            <person name="Ebling H."/>
            <person name="Zhang L."/>
            <person name="Liu B."/>
            <person name="Eaton Z."/>
            <person name="Mclaughlin S."/>
            <person name="Kingan S."/>
            <person name="Baybayan P."/>
            <person name="Concepcion G."/>
            <person name="Jordan M."/>
            <person name="Riva A."/>
            <person name="Barbazuk W."/>
            <person name="Harkins T."/>
        </authorList>
    </citation>
    <scope>NUCLEOTIDE SEQUENCE [LARGE SCALE GENOMIC DNA]</scope>
    <source>
        <strain evidence="3">cv. Jamaican Lion 4</strain>
        <tissue evidence="2">Leaf</tissue>
    </source>
</reference>
<evidence type="ECO:0000313" key="3">
    <source>
        <dbReference type="Proteomes" id="UP000583929"/>
    </source>
</evidence>
<protein>
    <submittedName>
        <fullName evidence="2">Uncharacterized protein</fullName>
    </submittedName>
</protein>
<dbReference type="InterPro" id="IPR040256">
    <property type="entry name" value="At4g02000-like"/>
</dbReference>
<keyword evidence="3" id="KW-1185">Reference proteome</keyword>
<evidence type="ECO:0000313" key="2">
    <source>
        <dbReference type="EMBL" id="KAF4367761.1"/>
    </source>
</evidence>
<proteinExistence type="predicted"/>
<evidence type="ECO:0000256" key="1">
    <source>
        <dbReference type="SAM" id="MobiDB-lite"/>
    </source>
</evidence>
<dbReference type="PANTHER" id="PTHR31286:SF180">
    <property type="entry name" value="OS10G0362600 PROTEIN"/>
    <property type="match status" value="1"/>
</dbReference>